<accession>A0A6C0K127</accession>
<protein>
    <submittedName>
        <fullName evidence="1">Uncharacterized protein</fullName>
    </submittedName>
</protein>
<organism evidence="1">
    <name type="scientific">viral metagenome</name>
    <dbReference type="NCBI Taxonomy" id="1070528"/>
    <lineage>
        <taxon>unclassified sequences</taxon>
        <taxon>metagenomes</taxon>
        <taxon>organismal metagenomes</taxon>
    </lineage>
</organism>
<sequence>MSTGTGIFICKRETIPFRFEAINPLPVFTKKHCRSATIKDGELHLCLGNLYMMFSLEKKLIPSASNHAHKIWDRIMTNDMNVGYDPIGFDENNSFQFKIYLSNDEFKYCRFLMSITGE</sequence>
<dbReference type="EMBL" id="MN740789">
    <property type="protein sequence ID" value="QHU11755.1"/>
    <property type="molecule type" value="Genomic_DNA"/>
</dbReference>
<reference evidence="1" key="1">
    <citation type="journal article" date="2020" name="Nature">
        <title>Giant virus diversity and host interactions through global metagenomics.</title>
        <authorList>
            <person name="Schulz F."/>
            <person name="Roux S."/>
            <person name="Paez-Espino D."/>
            <person name="Jungbluth S."/>
            <person name="Walsh D.A."/>
            <person name="Denef V.J."/>
            <person name="McMahon K.D."/>
            <person name="Konstantinidis K.T."/>
            <person name="Eloe-Fadrosh E.A."/>
            <person name="Kyrpides N.C."/>
            <person name="Woyke T."/>
        </authorList>
    </citation>
    <scope>NUCLEOTIDE SEQUENCE</scope>
    <source>
        <strain evidence="1">GVMAG-S-1101169-75</strain>
    </source>
</reference>
<dbReference type="AlphaFoldDB" id="A0A6C0K127"/>
<name>A0A6C0K127_9ZZZZ</name>
<evidence type="ECO:0000313" key="1">
    <source>
        <dbReference type="EMBL" id="QHU11755.1"/>
    </source>
</evidence>
<proteinExistence type="predicted"/>